<accession>A1RWZ8</accession>
<evidence type="ECO:0000256" key="6">
    <source>
        <dbReference type="ARBA" id="ARBA00022525"/>
    </source>
</evidence>
<evidence type="ECO:0000256" key="11">
    <source>
        <dbReference type="ARBA" id="ARBA00022801"/>
    </source>
</evidence>
<dbReference type="HOGENOM" id="CLU_024336_3_0_2"/>
<evidence type="ECO:0000256" key="7">
    <source>
        <dbReference type="ARBA" id="ARBA00022645"/>
    </source>
</evidence>
<evidence type="ECO:0000256" key="14">
    <source>
        <dbReference type="ARBA" id="ARBA00023034"/>
    </source>
</evidence>
<dbReference type="OrthoDB" id="18376at2157"/>
<keyword evidence="16" id="KW-0865">Zymogen</keyword>
<dbReference type="GO" id="GO:0004180">
    <property type="term" value="F:carboxypeptidase activity"/>
    <property type="evidence" value="ECO:0007669"/>
    <property type="project" value="UniProtKB-KW"/>
</dbReference>
<dbReference type="Gene3D" id="3.40.630.10">
    <property type="entry name" value="Zn peptidases"/>
    <property type="match status" value="1"/>
</dbReference>
<evidence type="ECO:0000256" key="10">
    <source>
        <dbReference type="ARBA" id="ARBA00022729"/>
    </source>
</evidence>
<evidence type="ECO:0000256" key="18">
    <source>
        <dbReference type="ARBA" id="ARBA00023228"/>
    </source>
</evidence>
<keyword evidence="17" id="KW-0325">Glycoprotein</keyword>
<evidence type="ECO:0000256" key="12">
    <source>
        <dbReference type="ARBA" id="ARBA00022824"/>
    </source>
</evidence>
<keyword evidence="15" id="KW-0482">Metalloprotease</keyword>
<dbReference type="SUPFAM" id="SSF53187">
    <property type="entry name" value="Zn-dependent exopeptidases"/>
    <property type="match status" value="1"/>
</dbReference>
<dbReference type="PANTHER" id="PTHR12053:SF3">
    <property type="entry name" value="CARBOXYPEPTIDASE Q"/>
    <property type="match status" value="1"/>
</dbReference>
<dbReference type="GeneID" id="4602087"/>
<evidence type="ECO:0000313" key="23">
    <source>
        <dbReference type="Proteomes" id="UP000000641"/>
    </source>
</evidence>
<evidence type="ECO:0000256" key="20">
    <source>
        <dbReference type="ARBA" id="ARBA00033328"/>
    </source>
</evidence>
<evidence type="ECO:0000256" key="5">
    <source>
        <dbReference type="ARBA" id="ARBA00014116"/>
    </source>
</evidence>
<sequence length="416" mass="46002">MQSLDYEYAYRMAVLISERPRFTGTEGERTAREAIKEELEKHGYSVSLEKFSTKTYEVVESELVITEPYLGRVEASALGFSGETPAEGVEGELVYLENTDPVLIPEEDGWIGIVVQRPSKEGWQRLVKKAGGLVIAESTPYRGLSRVAVPYEWREKIGSLPSVYVKYRDAVRMLTARRARLKLTQVYRDVDTYNIIAEVKGYKYPDEIVYLTAHYDSVMGVPGATDNAGGTALLLALAKALAGFKPKRTVRFAFFAAEELGLRGSLFHVGSLNEEEKKKIKVVVNLDVHGGALGSSAAVISGPKSLRYFAEIHAKKLGVNLSISEDIMSSDGTSFVKHGIPAVNLYRSSGSGADIHTESDSPEHLHPLAFKVIGHYALHLVTELLSAEEIPFEREIPEEIKKKAEEYFAKRLGVDG</sequence>
<keyword evidence="14" id="KW-0333">Golgi apparatus</keyword>
<keyword evidence="7" id="KW-0121">Carboxypeptidase</keyword>
<evidence type="ECO:0000313" key="22">
    <source>
        <dbReference type="EMBL" id="ABL77728.1"/>
    </source>
</evidence>
<dbReference type="GO" id="GO:0006508">
    <property type="term" value="P:proteolysis"/>
    <property type="evidence" value="ECO:0007669"/>
    <property type="project" value="UniProtKB-KW"/>
</dbReference>
<evidence type="ECO:0000256" key="9">
    <source>
        <dbReference type="ARBA" id="ARBA00022723"/>
    </source>
</evidence>
<evidence type="ECO:0000256" key="17">
    <source>
        <dbReference type="ARBA" id="ARBA00023180"/>
    </source>
</evidence>
<evidence type="ECO:0000256" key="8">
    <source>
        <dbReference type="ARBA" id="ARBA00022670"/>
    </source>
</evidence>
<name>A1RWZ8_THEPD</name>
<keyword evidence="6" id="KW-0964">Secreted</keyword>
<dbReference type="RefSeq" id="WP_011751993.1">
    <property type="nucleotide sequence ID" value="NC_008698.1"/>
</dbReference>
<dbReference type="Pfam" id="PF04389">
    <property type="entry name" value="Peptidase_M28"/>
    <property type="match status" value="1"/>
</dbReference>
<dbReference type="AlphaFoldDB" id="A1RWZ8"/>
<evidence type="ECO:0000259" key="21">
    <source>
        <dbReference type="Pfam" id="PF04389"/>
    </source>
</evidence>
<evidence type="ECO:0000256" key="16">
    <source>
        <dbReference type="ARBA" id="ARBA00023145"/>
    </source>
</evidence>
<dbReference type="GO" id="GO:0046872">
    <property type="term" value="F:metal ion binding"/>
    <property type="evidence" value="ECO:0007669"/>
    <property type="project" value="UniProtKB-KW"/>
</dbReference>
<keyword evidence="18" id="KW-0458">Lysosome</keyword>
<dbReference type="eggNOG" id="arCOG02959">
    <property type="taxonomic scope" value="Archaea"/>
</dbReference>
<dbReference type="KEGG" id="tpe:Tpen_0319"/>
<keyword evidence="23" id="KW-1185">Reference proteome</keyword>
<dbReference type="InterPro" id="IPR039866">
    <property type="entry name" value="CPQ"/>
</dbReference>
<comment type="subunit">
    <text evidence="19">Homodimer. The monomeric form is inactive while the homodimer is active.</text>
</comment>
<evidence type="ECO:0000256" key="1">
    <source>
        <dbReference type="ARBA" id="ARBA00004240"/>
    </source>
</evidence>
<keyword evidence="11" id="KW-0378">Hydrolase</keyword>
<reference evidence="23" key="1">
    <citation type="journal article" date="2008" name="J. Bacteriol.">
        <title>Genome sequence of Thermofilum pendens reveals an exceptional loss of biosynthetic pathways without genome reduction.</title>
        <authorList>
            <person name="Anderson I."/>
            <person name="Rodriguez J."/>
            <person name="Susanti D."/>
            <person name="Porat I."/>
            <person name="Reich C."/>
            <person name="Ulrich L.E."/>
            <person name="Elkins J.G."/>
            <person name="Mavromatis K."/>
            <person name="Lykidis A."/>
            <person name="Kim E."/>
            <person name="Thompson L.S."/>
            <person name="Nolan M."/>
            <person name="Land M."/>
            <person name="Copeland A."/>
            <person name="Lapidus A."/>
            <person name="Lucas S."/>
            <person name="Detter C."/>
            <person name="Zhulin I.B."/>
            <person name="Olsen G.J."/>
            <person name="Whitman W."/>
            <person name="Mukhopadhyay B."/>
            <person name="Bristow J."/>
            <person name="Kyrpides N."/>
        </authorList>
    </citation>
    <scope>NUCLEOTIDE SEQUENCE [LARGE SCALE GENOMIC DNA]</scope>
    <source>
        <strain evidence="23">DSM 2475 / Hrk 5</strain>
    </source>
</reference>
<dbReference type="GO" id="GO:0005576">
    <property type="term" value="C:extracellular region"/>
    <property type="evidence" value="ECO:0007669"/>
    <property type="project" value="UniProtKB-SubCell"/>
</dbReference>
<gene>
    <name evidence="22" type="ordered locus">Tpen_0319</name>
</gene>
<dbReference type="EnsemblBacteria" id="ABL77728">
    <property type="protein sequence ID" value="ABL77728"/>
    <property type="gene ID" value="Tpen_0319"/>
</dbReference>
<keyword evidence="13" id="KW-0862">Zinc</keyword>
<keyword evidence="8" id="KW-0645">Protease</keyword>
<evidence type="ECO:0000256" key="19">
    <source>
        <dbReference type="ARBA" id="ARBA00025833"/>
    </source>
</evidence>
<dbReference type="GO" id="GO:0070573">
    <property type="term" value="F:metallodipeptidase activity"/>
    <property type="evidence" value="ECO:0007669"/>
    <property type="project" value="InterPro"/>
</dbReference>
<evidence type="ECO:0000256" key="4">
    <source>
        <dbReference type="ARBA" id="ARBA00004613"/>
    </source>
</evidence>
<dbReference type="Gene3D" id="3.50.30.30">
    <property type="match status" value="1"/>
</dbReference>
<evidence type="ECO:0000256" key="13">
    <source>
        <dbReference type="ARBA" id="ARBA00022833"/>
    </source>
</evidence>
<protein>
    <recommendedName>
        <fullName evidence="5">Carboxypeptidase Q</fullName>
    </recommendedName>
    <alternativeName>
        <fullName evidence="20">Plasma glutamate carboxypeptidase</fullName>
    </alternativeName>
</protein>
<organism evidence="22 23">
    <name type="scientific">Thermofilum pendens (strain DSM 2475 / Hrk 5)</name>
    <dbReference type="NCBI Taxonomy" id="368408"/>
    <lineage>
        <taxon>Archaea</taxon>
        <taxon>Thermoproteota</taxon>
        <taxon>Thermoprotei</taxon>
        <taxon>Thermofilales</taxon>
        <taxon>Thermofilaceae</taxon>
        <taxon>Thermofilum</taxon>
    </lineage>
</organism>
<dbReference type="STRING" id="368408.Tpen_0319"/>
<comment type="subcellular location">
    <subcellularLocation>
        <location evidence="1">Endoplasmic reticulum</location>
    </subcellularLocation>
    <subcellularLocation>
        <location evidence="3">Golgi apparatus</location>
    </subcellularLocation>
    <subcellularLocation>
        <location evidence="2">Lysosome</location>
    </subcellularLocation>
    <subcellularLocation>
        <location evidence="4">Secreted</location>
    </subcellularLocation>
</comment>
<proteinExistence type="predicted"/>
<evidence type="ECO:0000256" key="3">
    <source>
        <dbReference type="ARBA" id="ARBA00004555"/>
    </source>
</evidence>
<keyword evidence="10" id="KW-0732">Signal</keyword>
<keyword evidence="12" id="KW-0256">Endoplasmic reticulum</keyword>
<dbReference type="InterPro" id="IPR007484">
    <property type="entry name" value="Peptidase_M28"/>
</dbReference>
<dbReference type="Proteomes" id="UP000000641">
    <property type="component" value="Chromosome"/>
</dbReference>
<evidence type="ECO:0000256" key="2">
    <source>
        <dbReference type="ARBA" id="ARBA00004371"/>
    </source>
</evidence>
<dbReference type="GO" id="GO:0005764">
    <property type="term" value="C:lysosome"/>
    <property type="evidence" value="ECO:0007669"/>
    <property type="project" value="UniProtKB-SubCell"/>
</dbReference>
<feature type="domain" description="Peptidase M28" evidence="21">
    <location>
        <begin position="194"/>
        <end position="380"/>
    </location>
</feature>
<keyword evidence="9" id="KW-0479">Metal-binding</keyword>
<dbReference type="PANTHER" id="PTHR12053">
    <property type="entry name" value="PROTEASE FAMILY M28 PLASMA GLUTAMATE CARBOXYPEPTIDASE-RELATED"/>
    <property type="match status" value="1"/>
</dbReference>
<dbReference type="EMBL" id="CP000505">
    <property type="protein sequence ID" value="ABL77728.1"/>
    <property type="molecule type" value="Genomic_DNA"/>
</dbReference>
<evidence type="ECO:0000256" key="15">
    <source>
        <dbReference type="ARBA" id="ARBA00023049"/>
    </source>
</evidence>